<dbReference type="EMBL" id="VOIH02000002">
    <property type="protein sequence ID" value="KAF3455032.1"/>
    <property type="molecule type" value="Genomic_DNA"/>
</dbReference>
<accession>A0A8K0MQP6</accession>
<organism evidence="11 12">
    <name type="scientific">Rhamnella rubrinervis</name>
    <dbReference type="NCBI Taxonomy" id="2594499"/>
    <lineage>
        <taxon>Eukaryota</taxon>
        <taxon>Viridiplantae</taxon>
        <taxon>Streptophyta</taxon>
        <taxon>Embryophyta</taxon>
        <taxon>Tracheophyta</taxon>
        <taxon>Spermatophyta</taxon>
        <taxon>Magnoliopsida</taxon>
        <taxon>eudicotyledons</taxon>
        <taxon>Gunneridae</taxon>
        <taxon>Pentapetalae</taxon>
        <taxon>rosids</taxon>
        <taxon>fabids</taxon>
        <taxon>Rosales</taxon>
        <taxon>Rhamnaceae</taxon>
        <taxon>rhamnoid group</taxon>
        <taxon>Rhamneae</taxon>
        <taxon>Rhamnella</taxon>
    </lineage>
</organism>
<evidence type="ECO:0000256" key="5">
    <source>
        <dbReference type="ARBA" id="ARBA00022989"/>
    </source>
</evidence>
<keyword evidence="6 8" id="KW-0472">Membrane</keyword>
<protein>
    <recommendedName>
        <fullName evidence="8">MLO-like protein</fullName>
    </recommendedName>
</protein>
<feature type="transmembrane region" description="Helical" evidence="10">
    <location>
        <begin position="268"/>
        <end position="287"/>
    </location>
</feature>
<dbReference type="GO" id="GO:0005516">
    <property type="term" value="F:calmodulin binding"/>
    <property type="evidence" value="ECO:0007669"/>
    <property type="project" value="UniProtKB-KW"/>
</dbReference>
<comment type="subcellular location">
    <subcellularLocation>
        <location evidence="1 8">Membrane</location>
        <topology evidence="1 8">Multi-pass membrane protein</topology>
    </subcellularLocation>
</comment>
<keyword evidence="12" id="KW-1185">Reference proteome</keyword>
<reference evidence="11" key="1">
    <citation type="submission" date="2020-03" db="EMBL/GenBank/DDBJ databases">
        <title>A high-quality chromosome-level genome assembly of a woody plant with both climbing and erect habits, Rhamnella rubrinervis.</title>
        <authorList>
            <person name="Lu Z."/>
            <person name="Yang Y."/>
            <person name="Zhu X."/>
            <person name="Sun Y."/>
        </authorList>
    </citation>
    <scope>NUCLEOTIDE SEQUENCE</scope>
    <source>
        <strain evidence="11">BYM</strain>
        <tissue evidence="11">Leaf</tissue>
    </source>
</reference>
<comment type="caution">
    <text evidence="11">The sequence shown here is derived from an EMBL/GenBank/DDBJ whole genome shotgun (WGS) entry which is preliminary data.</text>
</comment>
<dbReference type="AlphaFoldDB" id="A0A8K0MQP6"/>
<evidence type="ECO:0000313" key="12">
    <source>
        <dbReference type="Proteomes" id="UP000796880"/>
    </source>
</evidence>
<keyword evidence="3 8" id="KW-0812">Transmembrane</keyword>
<evidence type="ECO:0000256" key="1">
    <source>
        <dbReference type="ARBA" id="ARBA00004141"/>
    </source>
</evidence>
<dbReference type="GO" id="GO:0016020">
    <property type="term" value="C:membrane"/>
    <property type="evidence" value="ECO:0007669"/>
    <property type="project" value="UniProtKB-SubCell"/>
</dbReference>
<feature type="transmembrane region" description="Helical" evidence="10">
    <location>
        <begin position="173"/>
        <end position="192"/>
    </location>
</feature>
<dbReference type="PANTHER" id="PTHR31942:SF89">
    <property type="entry name" value="MLO-LIKE PROTEIN 3"/>
    <property type="match status" value="1"/>
</dbReference>
<feature type="compositionally biased region" description="Low complexity" evidence="9">
    <location>
        <begin position="368"/>
        <end position="385"/>
    </location>
</feature>
<evidence type="ECO:0000256" key="8">
    <source>
        <dbReference type="RuleBase" id="RU280816"/>
    </source>
</evidence>
<gene>
    <name evidence="8" type="primary">MLO</name>
    <name evidence="11" type="ORF">FNV43_RR05480</name>
</gene>
<keyword evidence="5 8" id="KW-1133">Transmembrane helix</keyword>
<evidence type="ECO:0000256" key="10">
    <source>
        <dbReference type="SAM" id="Phobius"/>
    </source>
</evidence>
<comment type="domain">
    <text evidence="8">The C-terminus contains a calmodulin-binding domain, which binds calmodulin in a calcium-dependent fashion.</text>
</comment>
<feature type="transmembrane region" description="Helical" evidence="10">
    <location>
        <begin position="20"/>
        <end position="43"/>
    </location>
</feature>
<evidence type="ECO:0000256" key="6">
    <source>
        <dbReference type="ARBA" id="ARBA00023136"/>
    </source>
</evidence>
<evidence type="ECO:0000313" key="11">
    <source>
        <dbReference type="EMBL" id="KAF3455032.1"/>
    </source>
</evidence>
<dbReference type="PANTHER" id="PTHR31942">
    <property type="entry name" value="MLO-LIKE PROTEIN 1"/>
    <property type="match status" value="1"/>
</dbReference>
<dbReference type="GO" id="GO:0006952">
    <property type="term" value="P:defense response"/>
    <property type="evidence" value="ECO:0007669"/>
    <property type="project" value="UniProtKB-KW"/>
</dbReference>
<feature type="transmembrane region" description="Helical" evidence="10">
    <location>
        <begin position="299"/>
        <end position="323"/>
    </location>
</feature>
<feature type="region of interest" description="Disordered" evidence="9">
    <location>
        <begin position="367"/>
        <end position="386"/>
    </location>
</feature>
<evidence type="ECO:0000256" key="9">
    <source>
        <dbReference type="SAM" id="MobiDB-lite"/>
    </source>
</evidence>
<proteinExistence type="inferred from homology"/>
<evidence type="ECO:0000256" key="3">
    <source>
        <dbReference type="ARBA" id="ARBA00022692"/>
    </source>
</evidence>
<comment type="function">
    <text evidence="8">May be involved in modulation of pathogen defense and leaf cell death.</text>
</comment>
<dbReference type="Pfam" id="PF03094">
    <property type="entry name" value="Mlo"/>
    <property type="match status" value="1"/>
</dbReference>
<keyword evidence="4 8" id="KW-0611">Plant defense</keyword>
<keyword evidence="8" id="KW-0112">Calmodulin-binding</keyword>
<sequence>MAGGSGGGQSRSLQDTPTWALATVCFVFIALSIFIEHLIHLLCNWLKKHRKVALFEAVEKLKSVLMLLGFMSLTLTVTQRPISSICVSNKVAYTFLPCRKSSSIKTAKAIGFSHLWAATPQNSFSMKDLFEGIHLERERKLAENGSGSSSDYCESQGKTSFISQDGINQLNNFIFVLAIMQIVYSVLTMALGRAKMRRWESWEMETRTVEYQVANDPNRFRLTRETTFGRRHMNSCVKASTLLWIKCFFRQFFHSVAKVDYLTLRHGFISNAFEVAFFIWVTAQFGFKSCYHERRGVIIIRVVLTGTVQVMCSYITLPLYALVTQMGSSFKSAVLEEQTMNRIKQWHSEVKDKRKKQAFLQFSVDDPSSTTMHTTTSTSTGSSDPSYHRKRAVTFGEITQFLSEPEINVLNHQRIEQIQLEQVAGSCALEDIEIAEVGQHPIA</sequence>
<keyword evidence="7 8" id="KW-0568">Pathogenesis-related protein</keyword>
<name>A0A8K0MQP6_9ROSA</name>
<dbReference type="OrthoDB" id="1388414at2759"/>
<evidence type="ECO:0000256" key="4">
    <source>
        <dbReference type="ARBA" id="ARBA00022821"/>
    </source>
</evidence>
<evidence type="ECO:0000256" key="2">
    <source>
        <dbReference type="ARBA" id="ARBA00006574"/>
    </source>
</evidence>
<dbReference type="InterPro" id="IPR004326">
    <property type="entry name" value="Mlo"/>
</dbReference>
<dbReference type="Proteomes" id="UP000796880">
    <property type="component" value="Unassembled WGS sequence"/>
</dbReference>
<evidence type="ECO:0000256" key="7">
    <source>
        <dbReference type="ARBA" id="ARBA00023265"/>
    </source>
</evidence>
<comment type="similarity">
    <text evidence="2 8">Belongs to the MLO family.</text>
</comment>